<organism evidence="1 2">
    <name type="scientific">Botrytis hyacinthi</name>
    <dbReference type="NCBI Taxonomy" id="278943"/>
    <lineage>
        <taxon>Eukaryota</taxon>
        <taxon>Fungi</taxon>
        <taxon>Dikarya</taxon>
        <taxon>Ascomycota</taxon>
        <taxon>Pezizomycotina</taxon>
        <taxon>Leotiomycetes</taxon>
        <taxon>Helotiales</taxon>
        <taxon>Sclerotiniaceae</taxon>
        <taxon>Botrytis</taxon>
    </lineage>
</organism>
<gene>
    <name evidence="1" type="ORF">BHYA_0247g00140</name>
</gene>
<dbReference type="Proteomes" id="UP000297814">
    <property type="component" value="Unassembled WGS sequence"/>
</dbReference>
<reference evidence="1 2" key="1">
    <citation type="submission" date="2017-12" db="EMBL/GenBank/DDBJ databases">
        <title>Comparative genomics of Botrytis spp.</title>
        <authorList>
            <person name="Valero-Jimenez C.A."/>
            <person name="Tapia P."/>
            <person name="Veloso J."/>
            <person name="Silva-Moreno E."/>
            <person name="Staats M."/>
            <person name="Valdes J.H."/>
            <person name="Van Kan J.A.L."/>
        </authorList>
    </citation>
    <scope>NUCLEOTIDE SEQUENCE [LARGE SCALE GENOMIC DNA]</scope>
    <source>
        <strain evidence="1 2">Bh0001</strain>
    </source>
</reference>
<comment type="caution">
    <text evidence="1">The sequence shown here is derived from an EMBL/GenBank/DDBJ whole genome shotgun (WGS) entry which is preliminary data.</text>
</comment>
<accession>A0A4Z1G8W7</accession>
<evidence type="ECO:0000313" key="1">
    <source>
        <dbReference type="EMBL" id="TGO33424.1"/>
    </source>
</evidence>
<keyword evidence="2" id="KW-1185">Reference proteome</keyword>
<dbReference type="AlphaFoldDB" id="A0A4Z1G8W7"/>
<dbReference type="EMBL" id="PQXK01000247">
    <property type="protein sequence ID" value="TGO33424.1"/>
    <property type="molecule type" value="Genomic_DNA"/>
</dbReference>
<protein>
    <submittedName>
        <fullName evidence="1">Uncharacterized protein</fullName>
    </submittedName>
</protein>
<proteinExistence type="predicted"/>
<name>A0A4Z1G8W7_9HELO</name>
<sequence length="258" mass="29843">MSDNMQRVQIEGLAGQELEETVSFFVENLEVKVNKTLLFRKVPSLRIETFPLYMLVDLGSFEAFSIWLHKDKLPTLHGIYHENDGKFRYTGYIPEALYRIAVCFELDTLADNVMDCVRKAHMSLGVGFTKDEIAKIYKEQLVHLGLALFASLWIHLEDTRPNNYMKLTTKAERDDLMKNGFIATDVAIHRRPWYPGNQSRCFFHLHRFGIGEPCIRSHSTDVCLWVLDKYGVLHELKDWRAKTFLTPVQTQSGSNPSK</sequence>
<evidence type="ECO:0000313" key="2">
    <source>
        <dbReference type="Proteomes" id="UP000297814"/>
    </source>
</evidence>